<feature type="compositionally biased region" description="Basic and acidic residues" evidence="1">
    <location>
        <begin position="709"/>
        <end position="732"/>
    </location>
</feature>
<dbReference type="GeneID" id="101845375"/>
<feature type="region of interest" description="Disordered" evidence="1">
    <location>
        <begin position="653"/>
        <end position="766"/>
    </location>
</feature>
<feature type="compositionally biased region" description="Polar residues" evidence="1">
    <location>
        <begin position="668"/>
        <end position="678"/>
    </location>
</feature>
<accession>A0ABM0JCD7</accession>
<dbReference type="PANTHER" id="PTHR10068:SF14">
    <property type="entry name" value="CELL WALL ADHESIN EAP1"/>
    <property type="match status" value="1"/>
</dbReference>
<feature type="compositionally biased region" description="Low complexity" evidence="1">
    <location>
        <begin position="747"/>
        <end position="757"/>
    </location>
</feature>
<evidence type="ECO:0000313" key="3">
    <source>
        <dbReference type="RefSeq" id="XP_005090451.1"/>
    </source>
</evidence>
<keyword evidence="2" id="KW-1185">Reference proteome</keyword>
<dbReference type="RefSeq" id="XP_005090451.1">
    <property type="nucleotide sequence ID" value="XM_005090394.3"/>
</dbReference>
<reference evidence="3 4" key="1">
    <citation type="submission" date="2025-05" db="UniProtKB">
        <authorList>
            <consortium name="RefSeq"/>
        </authorList>
    </citation>
    <scope>IDENTIFICATION</scope>
</reference>
<organism evidence="2 4">
    <name type="scientific">Aplysia californica</name>
    <name type="common">California sea hare</name>
    <dbReference type="NCBI Taxonomy" id="6500"/>
    <lineage>
        <taxon>Eukaryota</taxon>
        <taxon>Metazoa</taxon>
        <taxon>Spiralia</taxon>
        <taxon>Lophotrochozoa</taxon>
        <taxon>Mollusca</taxon>
        <taxon>Gastropoda</taxon>
        <taxon>Heterobranchia</taxon>
        <taxon>Euthyneura</taxon>
        <taxon>Tectipleura</taxon>
        <taxon>Aplysiida</taxon>
        <taxon>Aplysioidea</taxon>
        <taxon>Aplysiidae</taxon>
        <taxon>Aplysia</taxon>
    </lineage>
</organism>
<dbReference type="Proteomes" id="UP000694888">
    <property type="component" value="Unplaced"/>
</dbReference>
<evidence type="ECO:0000313" key="2">
    <source>
        <dbReference type="Proteomes" id="UP000694888"/>
    </source>
</evidence>
<evidence type="ECO:0000256" key="1">
    <source>
        <dbReference type="SAM" id="MobiDB-lite"/>
    </source>
</evidence>
<sequence length="805" mass="89414">MPDGNSRYRRPGSSRSSSSSSGRSPTRRARSNNRPVSRYSRANSPNQSLNHSPDNLDTTLLLRPVRRSSFSRTASVVSRPLLPTCKKPCGAPGSGSPTPSPKSAGCTPCRPSVRRCCRKPRTPPRSSSLSDPSRKCLLCKPRKPCYLCSPCKPLKLCNPCDPSYPCKPFDTCWPSNPCRPSKLCDPCRPSKPCNPCRPSKLCDPCRPSSPCNPCRPTSPCDPCWPSKFCDPCSPCRPRRRIPRKRFDPCNPCDPCKPWRPRDPCDPCDPSKPWKKPCSPCDPCQPGRPCDPCNPSKDSPSISKQEIKSGKIICDKFRSVCYPCDVPTKCRPRRCRTSCANPCDPCDPCRRCKPRCKSTPCKVCKWDPCTCTVTCSEKPTCQVTAACPPCGTKDTGPSRALTKAATRVGKCLDRFTPHMCPWEADVTVSGTVRGHCTSTAAEVANRLTGCFKSSGKRYTKDSYKCISSCDTQPQKFRLCALDDGSYMNFSRNNIPTSSNGGPLASDHVGKRTSKVPSPSPLRLELPKAKAGDFAAKEISDRNTEQGNIDLHVKPAPVCQKTKEGRKEKIIYDSTDSTDESDGVSDAEDRDEGARYDKGVDSGIDNVLKDKDQALWRPSQYNGCTAYLQRKRGDSTNNKHREKFLMKCNSDSNVVAPTKRSPLLSRYKTPHSSEIISPSKNMKKSKDRVFFSPSCRRGREKSNNEQCSLSRESRVKNRQRDWSPAKKYPERNPDGRCSQNVELSPPRLSCNSRSQDSSSNFRATKTGAFVHVRTRNGDSTERSRSKAIRLSVSPCSYKLRTYVPLER</sequence>
<proteinExistence type="predicted"/>
<feature type="region of interest" description="Disordered" evidence="1">
    <location>
        <begin position="491"/>
        <end position="522"/>
    </location>
</feature>
<feature type="compositionally biased region" description="Polar residues" evidence="1">
    <location>
        <begin position="32"/>
        <end position="58"/>
    </location>
</feature>
<dbReference type="RefSeq" id="XP_005090452.1">
    <property type="nucleotide sequence ID" value="XM_005090395.3"/>
</dbReference>
<feature type="region of interest" description="Disordered" evidence="1">
    <location>
        <begin position="1"/>
        <end position="73"/>
    </location>
</feature>
<gene>
    <name evidence="3 4" type="primary">LOC101845375</name>
</gene>
<protein>
    <submittedName>
        <fullName evidence="3 4">Uncharacterized protein LOC101845375 isoform X1</fullName>
    </submittedName>
</protein>
<feature type="region of interest" description="Disordered" evidence="1">
    <location>
        <begin position="539"/>
        <end position="596"/>
    </location>
</feature>
<name>A0ABM0JCD7_APLCA</name>
<feature type="compositionally biased region" description="Acidic residues" evidence="1">
    <location>
        <begin position="574"/>
        <end position="589"/>
    </location>
</feature>
<dbReference type="PANTHER" id="PTHR10068">
    <property type="entry name" value="BONE MARROW PROTEOGLYCAN"/>
    <property type="match status" value="1"/>
</dbReference>
<feature type="compositionally biased region" description="Basic and acidic residues" evidence="1">
    <location>
        <begin position="559"/>
        <end position="569"/>
    </location>
</feature>
<evidence type="ECO:0000313" key="4">
    <source>
        <dbReference type="RefSeq" id="XP_005090452.1"/>
    </source>
</evidence>
<feature type="compositionally biased region" description="Low complexity" evidence="1">
    <location>
        <begin position="13"/>
        <end position="24"/>
    </location>
</feature>